<dbReference type="Pfam" id="PF07819">
    <property type="entry name" value="PGAP1"/>
    <property type="match status" value="1"/>
</dbReference>
<dbReference type="GO" id="GO:0046464">
    <property type="term" value="P:acylglycerol catabolic process"/>
    <property type="evidence" value="ECO:0007669"/>
    <property type="project" value="TreeGrafter"/>
</dbReference>
<evidence type="ECO:0000259" key="1">
    <source>
        <dbReference type="Pfam" id="PF00561"/>
    </source>
</evidence>
<dbReference type="InterPro" id="IPR012908">
    <property type="entry name" value="PGAP1-ab_dom-like"/>
</dbReference>
<name>C0VYZ1_9ACTO</name>
<dbReference type="InterPro" id="IPR029058">
    <property type="entry name" value="AB_hydrolase_fold"/>
</dbReference>
<sequence length="523" mass="57574">MAGKYHVIKGVFNAGGVRVRVTQLRRDFVDEGDPTFVLVHGIGVNSQYFQDLAELLVPFGDVLMLDLPGFGKTPRPAFPLSIAGFAAVVHQVMLYEKVTNPVVLGHSMGAQIVTELACRDPKWIRKIMLVGPPINVLERAFPLVVWRFVQSSWYEASKVTSFAIKAYLQSGLVWFAKTIPAMFQYPIACRLAETDARVVLMRGEFDFIASRTWMQDLLLATEHNNPHPSKVLEVKGGAHSVIVRFRNQVAQALLDLAAEPAFPSKNSLGVLFSVSEANAVAEQSVVIPNAVLKPLTVPQAYARDYLVAAKQSLSAVKQNVLTNFGVGDCPSVYRNPGGLPVVLVPGVYESWYQMRGLASYLKERGFDPHLLPQLGNTLGPVDLLARRVLAYLHENNLRDVFLVGHSKGGLVSRCVQLEADLGVVRGIVTLGTPHRGARLAAYTLPSSGVRDLVPTNPLIQKMFADTRFSDRVVCLQARWDQHVPEGASLLLARLEIVDVVGHNRLITEEVAFEACVRALDFLR</sequence>
<protein>
    <submittedName>
        <fullName evidence="3">Hydrolase, alpha/beta domain protein</fullName>
    </submittedName>
</protein>
<accession>C0VYZ1</accession>
<dbReference type="STRING" id="525245.HMPREF0044_0381"/>
<reference evidence="3 4" key="1">
    <citation type="submission" date="2009-01" db="EMBL/GenBank/DDBJ databases">
        <authorList>
            <person name="Qin X."/>
            <person name="Bachman B."/>
            <person name="Battles P."/>
            <person name="Bell A."/>
            <person name="Bess C."/>
            <person name="Bickham C."/>
            <person name="Chaboub L."/>
            <person name="Chen D."/>
            <person name="Coyle M."/>
            <person name="Deiros D.R."/>
            <person name="Dinh H."/>
            <person name="Forbes L."/>
            <person name="Fowler G."/>
            <person name="Francisco L."/>
            <person name="Fu Q."/>
            <person name="Gubbala S."/>
            <person name="Hale W."/>
            <person name="Han Y."/>
            <person name="Hemphill L."/>
            <person name="Highlander S.K."/>
            <person name="Hirani K."/>
            <person name="Hogues M."/>
            <person name="Jackson L."/>
            <person name="Jakkamsetti A."/>
            <person name="Javaid M."/>
            <person name="Jiang H."/>
            <person name="Korchina V."/>
            <person name="Kovar C."/>
            <person name="Lara F."/>
            <person name="Lee S."/>
            <person name="Mata R."/>
            <person name="Mathew T."/>
            <person name="Moen C."/>
            <person name="Morales K."/>
            <person name="Munidasa M."/>
            <person name="Nazareth L."/>
            <person name="Ngo R."/>
            <person name="Nguyen L."/>
            <person name="Okwuonu G."/>
            <person name="Ongeri F."/>
            <person name="Patil S."/>
            <person name="Petrosino J."/>
            <person name="Pham C."/>
            <person name="Pham P."/>
            <person name="Pu L.-L."/>
            <person name="Puazo M."/>
            <person name="Raj R."/>
            <person name="Reid J."/>
            <person name="Rouhana J."/>
            <person name="Saada N."/>
            <person name="Shang Y."/>
            <person name="Simmons D."/>
            <person name="Thornton R."/>
            <person name="Warren J."/>
            <person name="Weissenberger G."/>
            <person name="Zhang J."/>
            <person name="Zhang L."/>
            <person name="Zhou C."/>
            <person name="Zhu D."/>
            <person name="Muzny D."/>
            <person name="Worley K."/>
            <person name="Gibbs R."/>
        </authorList>
    </citation>
    <scope>NUCLEOTIDE SEQUENCE [LARGE SCALE GENOMIC DNA]</scope>
    <source>
        <strain evidence="3 4">DSM 15436</strain>
    </source>
</reference>
<evidence type="ECO:0000259" key="2">
    <source>
        <dbReference type="Pfam" id="PF07819"/>
    </source>
</evidence>
<dbReference type="OrthoDB" id="9770427at2"/>
<dbReference type="PANTHER" id="PTHR43798:SF5">
    <property type="entry name" value="MONOACYLGLYCEROL LIPASE ABHD6"/>
    <property type="match status" value="1"/>
</dbReference>
<dbReference type="ESTHER" id="9acto-c0vyz1.2">
    <property type="family name" value="6_AlphaBeta_hydrolase"/>
</dbReference>
<dbReference type="Gene3D" id="3.40.50.1820">
    <property type="entry name" value="alpha/beta hydrolase"/>
    <property type="match status" value="2"/>
</dbReference>
<dbReference type="eggNOG" id="COG1075">
    <property type="taxonomic scope" value="Bacteria"/>
</dbReference>
<dbReference type="HOGENOM" id="CLU_490616_0_0_11"/>
<dbReference type="InterPro" id="IPR000073">
    <property type="entry name" value="AB_hydrolase_1"/>
</dbReference>
<feature type="domain" description="GPI inositol-deacylase PGAP1-like alpha/beta" evidence="2">
    <location>
        <begin position="392"/>
        <end position="439"/>
    </location>
</feature>
<dbReference type="SUPFAM" id="SSF53474">
    <property type="entry name" value="alpha/beta-Hydrolases"/>
    <property type="match status" value="2"/>
</dbReference>
<evidence type="ECO:0000313" key="4">
    <source>
        <dbReference type="Proteomes" id="UP000010301"/>
    </source>
</evidence>
<dbReference type="AlphaFoldDB" id="C0VYZ1"/>
<keyword evidence="4" id="KW-1185">Reference proteome</keyword>
<comment type="caution">
    <text evidence="3">The sequence shown here is derived from an EMBL/GenBank/DDBJ whole genome shotgun (WGS) entry which is preliminary data.</text>
</comment>
<dbReference type="GO" id="GO:0047372">
    <property type="term" value="F:monoacylglycerol lipase activity"/>
    <property type="evidence" value="ECO:0007669"/>
    <property type="project" value="TreeGrafter"/>
</dbReference>
<gene>
    <name evidence="3" type="ORF">HMPREF0044_0381</name>
</gene>
<organism evidence="3 4">
    <name type="scientific">Gleimia coleocanis DSM 15436</name>
    <dbReference type="NCBI Taxonomy" id="525245"/>
    <lineage>
        <taxon>Bacteria</taxon>
        <taxon>Bacillati</taxon>
        <taxon>Actinomycetota</taxon>
        <taxon>Actinomycetes</taxon>
        <taxon>Actinomycetales</taxon>
        <taxon>Actinomycetaceae</taxon>
        <taxon>Gleimia</taxon>
    </lineage>
</organism>
<feature type="domain" description="AB hydrolase-1" evidence="1">
    <location>
        <begin position="34"/>
        <end position="146"/>
    </location>
</feature>
<dbReference type="Proteomes" id="UP000010301">
    <property type="component" value="Unassembled WGS sequence"/>
</dbReference>
<dbReference type="Pfam" id="PF00561">
    <property type="entry name" value="Abhydrolase_1"/>
    <property type="match status" value="1"/>
</dbReference>
<dbReference type="GO" id="GO:0016020">
    <property type="term" value="C:membrane"/>
    <property type="evidence" value="ECO:0007669"/>
    <property type="project" value="TreeGrafter"/>
</dbReference>
<dbReference type="InterPro" id="IPR050266">
    <property type="entry name" value="AB_hydrolase_sf"/>
</dbReference>
<evidence type="ECO:0000313" key="3">
    <source>
        <dbReference type="EMBL" id="EEH64644.1"/>
    </source>
</evidence>
<dbReference type="ESTHER" id="9acto-c0vyz1.1">
    <property type="family name" value="6_AlphaBeta_hydrolase"/>
</dbReference>
<keyword evidence="3" id="KW-0378">Hydrolase</keyword>
<dbReference type="RefSeq" id="WP_006547378.1">
    <property type="nucleotide sequence ID" value="NZ_DS999545.1"/>
</dbReference>
<proteinExistence type="predicted"/>
<dbReference type="eggNOG" id="COG2267">
    <property type="taxonomic scope" value="Bacteria"/>
</dbReference>
<dbReference type="EMBL" id="ACFG01000004">
    <property type="protein sequence ID" value="EEH64644.1"/>
    <property type="molecule type" value="Genomic_DNA"/>
</dbReference>
<dbReference type="PANTHER" id="PTHR43798">
    <property type="entry name" value="MONOACYLGLYCEROL LIPASE"/>
    <property type="match status" value="1"/>
</dbReference>